<dbReference type="AlphaFoldDB" id="A0A381ZQC4"/>
<gene>
    <name evidence="1" type="ORF">METZ01_LOCUS144178</name>
</gene>
<proteinExistence type="predicted"/>
<protein>
    <submittedName>
        <fullName evidence="1">Uncharacterized protein</fullName>
    </submittedName>
</protein>
<feature type="non-terminal residue" evidence="1">
    <location>
        <position position="1"/>
    </location>
</feature>
<feature type="non-terminal residue" evidence="1">
    <location>
        <position position="27"/>
    </location>
</feature>
<sequence length="27" mass="2571">VQGKGTTVPVYGPCPGGGAALADPATW</sequence>
<name>A0A381ZQC4_9ZZZZ</name>
<accession>A0A381ZQC4</accession>
<dbReference type="EMBL" id="UINC01022199">
    <property type="protein sequence ID" value="SVA91324.1"/>
    <property type="molecule type" value="Genomic_DNA"/>
</dbReference>
<evidence type="ECO:0000313" key="1">
    <source>
        <dbReference type="EMBL" id="SVA91324.1"/>
    </source>
</evidence>
<organism evidence="1">
    <name type="scientific">marine metagenome</name>
    <dbReference type="NCBI Taxonomy" id="408172"/>
    <lineage>
        <taxon>unclassified sequences</taxon>
        <taxon>metagenomes</taxon>
        <taxon>ecological metagenomes</taxon>
    </lineage>
</organism>
<reference evidence="1" key="1">
    <citation type="submission" date="2018-05" db="EMBL/GenBank/DDBJ databases">
        <authorList>
            <person name="Lanie J.A."/>
            <person name="Ng W.-L."/>
            <person name="Kazmierczak K.M."/>
            <person name="Andrzejewski T.M."/>
            <person name="Davidsen T.M."/>
            <person name="Wayne K.J."/>
            <person name="Tettelin H."/>
            <person name="Glass J.I."/>
            <person name="Rusch D."/>
            <person name="Podicherti R."/>
            <person name="Tsui H.-C.T."/>
            <person name="Winkler M.E."/>
        </authorList>
    </citation>
    <scope>NUCLEOTIDE SEQUENCE</scope>
</reference>